<feature type="domain" description="CoA-binding" evidence="3">
    <location>
        <begin position="14"/>
        <end position="109"/>
    </location>
</feature>
<dbReference type="GO" id="GO:0005524">
    <property type="term" value="F:ATP binding"/>
    <property type="evidence" value="ECO:0007669"/>
    <property type="project" value="InterPro"/>
</dbReference>
<reference evidence="4 5" key="1">
    <citation type="submission" date="2018-05" db="EMBL/GenBank/DDBJ databases">
        <title>Pararhodobacter marina sp. nov., isolated from deep-sea water of the Indian Ocean.</title>
        <authorList>
            <person name="Lai Q.Sr."/>
            <person name="Liu X."/>
            <person name="Shao Z."/>
        </authorList>
    </citation>
    <scope>NUCLEOTIDE SEQUENCE [LARGE SCALE GENOMIC DNA]</scope>
    <source>
        <strain evidence="4 5">CIC4N-9</strain>
    </source>
</reference>
<comment type="caution">
    <text evidence="4">The sequence shown here is derived from an EMBL/GenBank/DDBJ whole genome shotgun (WGS) entry which is preliminary data.</text>
</comment>
<protein>
    <submittedName>
        <fullName evidence="4">Acyl-CoA synthetase</fullName>
    </submittedName>
</protein>
<dbReference type="Pfam" id="PF13549">
    <property type="entry name" value="ATP-grasp_5"/>
    <property type="match status" value="1"/>
</dbReference>
<dbReference type="SUPFAM" id="SSF51735">
    <property type="entry name" value="NAD(P)-binding Rossmann-fold domains"/>
    <property type="match status" value="1"/>
</dbReference>
<accession>A0A2U2CHX3</accession>
<dbReference type="InterPro" id="IPR036291">
    <property type="entry name" value="NAD(P)-bd_dom_sf"/>
</dbReference>
<organism evidence="4 5">
    <name type="scientific">Pararhodobacter marinus</name>
    <dbReference type="NCBI Taxonomy" id="2184063"/>
    <lineage>
        <taxon>Bacteria</taxon>
        <taxon>Pseudomonadati</taxon>
        <taxon>Pseudomonadota</taxon>
        <taxon>Alphaproteobacteria</taxon>
        <taxon>Rhodobacterales</taxon>
        <taxon>Paracoccaceae</taxon>
        <taxon>Pararhodobacter</taxon>
    </lineage>
</organism>
<dbReference type="Pfam" id="PF13607">
    <property type="entry name" value="Succ_CoA_lig"/>
    <property type="match status" value="1"/>
</dbReference>
<dbReference type="InterPro" id="IPR016102">
    <property type="entry name" value="Succinyl-CoA_synth-like"/>
</dbReference>
<comment type="similarity">
    <text evidence="2">In the N-terminal section; belongs to the acetate CoA ligase alpha subunit family.</text>
</comment>
<gene>
    <name evidence="4" type="ORF">C4N9_00150</name>
</gene>
<proteinExistence type="inferred from homology"/>
<dbReference type="InterPro" id="IPR013815">
    <property type="entry name" value="ATP_grasp_subdomain_1"/>
</dbReference>
<dbReference type="Gene3D" id="3.30.470.20">
    <property type="entry name" value="ATP-grasp fold, B domain"/>
    <property type="match status" value="1"/>
</dbReference>
<dbReference type="Gene3D" id="3.40.50.261">
    <property type="entry name" value="Succinyl-CoA synthetase domains"/>
    <property type="match status" value="2"/>
</dbReference>
<dbReference type="PANTHER" id="PTHR42793">
    <property type="entry name" value="COA BINDING DOMAIN CONTAINING PROTEIN"/>
    <property type="match status" value="1"/>
</dbReference>
<dbReference type="Pfam" id="PF13380">
    <property type="entry name" value="CoA_binding_2"/>
    <property type="match status" value="1"/>
</dbReference>
<evidence type="ECO:0000259" key="3">
    <source>
        <dbReference type="SMART" id="SM00881"/>
    </source>
</evidence>
<evidence type="ECO:0000256" key="1">
    <source>
        <dbReference type="ARBA" id="ARBA00022532"/>
    </source>
</evidence>
<keyword evidence="5" id="KW-1185">Reference proteome</keyword>
<dbReference type="Proteomes" id="UP000244940">
    <property type="component" value="Unassembled WGS sequence"/>
</dbReference>
<dbReference type="InterPro" id="IPR032875">
    <property type="entry name" value="Succ_CoA_lig_flav_dom"/>
</dbReference>
<dbReference type="GO" id="GO:0006099">
    <property type="term" value="P:tricarboxylic acid cycle"/>
    <property type="evidence" value="ECO:0007669"/>
    <property type="project" value="UniProtKB-KW"/>
</dbReference>
<dbReference type="OrthoDB" id="9807426at2"/>
<evidence type="ECO:0000313" key="5">
    <source>
        <dbReference type="Proteomes" id="UP000244940"/>
    </source>
</evidence>
<evidence type="ECO:0000256" key="2">
    <source>
        <dbReference type="ARBA" id="ARBA00060888"/>
    </source>
</evidence>
<dbReference type="AlphaFoldDB" id="A0A2U2CHX3"/>
<dbReference type="Gene3D" id="3.40.50.720">
    <property type="entry name" value="NAD(P)-binding Rossmann-like Domain"/>
    <property type="match status" value="1"/>
</dbReference>
<keyword evidence="1" id="KW-0816">Tricarboxylic acid cycle</keyword>
<dbReference type="PANTHER" id="PTHR42793:SF4">
    <property type="entry name" value="BLL6376 PROTEIN"/>
    <property type="match status" value="1"/>
</dbReference>
<dbReference type="InterPro" id="IPR003781">
    <property type="entry name" value="CoA-bd"/>
</dbReference>
<dbReference type="EMBL" id="QEYD01000001">
    <property type="protein sequence ID" value="PWE31476.1"/>
    <property type="molecule type" value="Genomic_DNA"/>
</dbReference>
<dbReference type="Gene3D" id="3.30.1490.20">
    <property type="entry name" value="ATP-grasp fold, A domain"/>
    <property type="match status" value="1"/>
</dbReference>
<dbReference type="SUPFAM" id="SSF52210">
    <property type="entry name" value="Succinyl-CoA synthetase domains"/>
    <property type="match status" value="2"/>
</dbReference>
<name>A0A2U2CHX3_9RHOB</name>
<dbReference type="SUPFAM" id="SSF56059">
    <property type="entry name" value="Glutathione synthetase ATP-binding domain-like"/>
    <property type="match status" value="1"/>
</dbReference>
<evidence type="ECO:0000313" key="4">
    <source>
        <dbReference type="EMBL" id="PWE31476.1"/>
    </source>
</evidence>
<dbReference type="FunFam" id="3.30.1490.20:FF:000020">
    <property type="entry name" value="Protein lysine acetyltransferase"/>
    <property type="match status" value="1"/>
</dbReference>
<dbReference type="SMART" id="SM00881">
    <property type="entry name" value="CoA_binding"/>
    <property type="match status" value="1"/>
</dbReference>
<sequence>MLIRPERSASLKALFRPESVAVIGASSNILRFGGRPIDYMKRAGFEGAIYPVNPTRDVIQGLRAYPTLSAIGDSIDCALVSVPTDETVAAIRDCAEAGVKAAIVFSAGFAENGPAGRALQDEMVAIARTSGMRLLGPNCMGAFHAGHRFYGTFTVTFEDQIPPPGNVGLVSQSGGYGGYVMRHAAMREIGVAAWATTGNEADIDAGELMLHLAGDDDVEVIVTYLEGLRNGAAFVEGLAAAKAAGKPVVAMKVGRTEEGRVAAASHTASLTGEDAIYDAVFEEFGVIRASTSRELLDMTYALSRGRRPRGDRVGVVSISGGVGVQICDYVADAGLSLGVSPDALRQELTSLVPAASTRNPIDMTGLVSMNHDLMEKTMDATLASGAFDAVVVFLGICGMTPSMAEPLRDVIIRAQERHPEALVLLSVTAPEDEMPGYSRGGVLAFEDPADAIAALKALWRAPTPGQRAALMAPGPAVALPEGAGRLDEAKAKALLAGLGLRPPREERAADAAGAAAAAERIGGAVALKIVSPDIAHKTEAGGVALRLSGTDAVRAAAEAMLPRVAQAAPEARLDGFLVSEMVTDGAEMLLGLTRDPIFGPMVTVGAGGTLVELLKDTAVARAPVTEAAAKAMILSLRTAPLLTGWRGSPALDVDALARAIAALSSAFAATPRLATIEVNPVVVRAQGLVALDAVIETSLGAKEEEHHERR</sequence>